<proteinExistence type="predicted"/>
<dbReference type="EMBL" id="VUJX02000011">
    <property type="protein sequence ID" value="KAL0930339.1"/>
    <property type="molecule type" value="Genomic_DNA"/>
</dbReference>
<dbReference type="Proteomes" id="UP000805649">
    <property type="component" value="Unassembled WGS sequence"/>
</dbReference>
<sequence length="792" mass="87728">MDELANEIKRQIDICRGRAVKPESTDSIPDSDGVATLQQELQDFVHALEALLRQINDGQSTVSDPSLLWKIAAFTQPTPYFFKPDWLLDRARATQANRAARQISKDSANDVWAEKSLQDYITSDNSQLLLVQGKYQTFQKLELFSCDITSFLRDNASTIYFIRSATSVLGQIQPEQVIRQLALQALQKVPAPKPITFLSDIVERFQKAKSLEDWFEVLQCIIHHVQELYIALDVGLVSHDIEASIRIPVAFESLLRDVQVQSPSTLLKIILFTRRASEGIDIDSTTSIVVKPSKALPRSINITSIKHALISQLKDRRQKLLLDNATKDKESEAVTTTLDPSSRKASFPPKDIRWQHVEAGNTSSNSDSANTLPGKQPLDIGSQLESRNPENLATLASELNFQETSLSSLTLTRSQQDVATPWKQNEDSSPREVARRSSAPSIAALDTSSRKYNRYNITVAILCALTLEADAVKSLFDDHWDDNVTASMPRQGDTNAYSMGRIGRHDVVLIHMADMGTTNASAAAAHCKASFPSIVLALLVGICGGVPVTTERGVPDVVLGDVIISEGVVPYDFGRQYPDMFLRKTGILEVLGKPPPVVRNLLAKLKGRYDRKNLNEKLVHYLQDLVADFGDDLLYPGADHDMLFEGTYQHKHSPSSGCKICNDSEENTICEIARTATCEELNCDNSKLVPRARLCSSSPRSTAVLPSVHFGLVASGNSVMKSGEHRDRIARREKVIAFEMEAAGAWDNFPCVVIKGVCDYADSHKHKKWQGYAAATAAACMKAFLEKWTYRA</sequence>
<comment type="caution">
    <text evidence="1">The sequence shown here is derived from an EMBL/GenBank/DDBJ whole genome shotgun (WGS) entry which is preliminary data.</text>
</comment>
<name>A0ACC3YEN1_COLTU</name>
<gene>
    <name evidence="1" type="ORF">CTRU02_214414</name>
</gene>
<reference evidence="1 2" key="1">
    <citation type="journal article" date="2020" name="Phytopathology">
        <title>Genome Sequence Resources of Colletotrichum truncatum, C. plurivorum, C. musicola, and C. sojae: Four Species Pathogenic to Soybean (Glycine max).</title>
        <authorList>
            <person name="Rogerio F."/>
            <person name="Boufleur T.R."/>
            <person name="Ciampi-Guillardi M."/>
            <person name="Sukno S.A."/>
            <person name="Thon M.R."/>
            <person name="Massola Junior N.S."/>
            <person name="Baroncelli R."/>
        </authorList>
    </citation>
    <scope>NUCLEOTIDE SEQUENCE [LARGE SCALE GENOMIC DNA]</scope>
    <source>
        <strain evidence="1 2">CMES1059</strain>
    </source>
</reference>
<protein>
    <submittedName>
        <fullName evidence="1">Pfs domain-containing protein</fullName>
    </submittedName>
</protein>
<evidence type="ECO:0000313" key="1">
    <source>
        <dbReference type="EMBL" id="KAL0930339.1"/>
    </source>
</evidence>
<evidence type="ECO:0000313" key="2">
    <source>
        <dbReference type="Proteomes" id="UP000805649"/>
    </source>
</evidence>
<accession>A0ACC3YEN1</accession>
<organism evidence="1 2">
    <name type="scientific">Colletotrichum truncatum</name>
    <name type="common">Anthracnose fungus</name>
    <name type="synonym">Colletotrichum capsici</name>
    <dbReference type="NCBI Taxonomy" id="5467"/>
    <lineage>
        <taxon>Eukaryota</taxon>
        <taxon>Fungi</taxon>
        <taxon>Dikarya</taxon>
        <taxon>Ascomycota</taxon>
        <taxon>Pezizomycotina</taxon>
        <taxon>Sordariomycetes</taxon>
        <taxon>Hypocreomycetidae</taxon>
        <taxon>Glomerellales</taxon>
        <taxon>Glomerellaceae</taxon>
        <taxon>Colletotrichum</taxon>
        <taxon>Colletotrichum truncatum species complex</taxon>
    </lineage>
</organism>
<keyword evidence="2" id="KW-1185">Reference proteome</keyword>